<gene>
    <name evidence="1" type="ORF">OSTQU699_LOCUS9693</name>
</gene>
<dbReference type="InterPro" id="IPR044650">
    <property type="entry name" value="SRFR1-like"/>
</dbReference>
<dbReference type="GO" id="GO:0045892">
    <property type="term" value="P:negative regulation of DNA-templated transcription"/>
    <property type="evidence" value="ECO:0007669"/>
    <property type="project" value="InterPro"/>
</dbReference>
<proteinExistence type="predicted"/>
<dbReference type="AlphaFoldDB" id="A0A8S1JBN3"/>
<dbReference type="PANTHER" id="PTHR44749:SF1">
    <property type="entry name" value="TETRATRICOPEPTIDE-LIKE HELICAL DOMAIN-CONTAINING PROTEIN"/>
    <property type="match status" value="1"/>
</dbReference>
<name>A0A8S1JBN3_9CHLO</name>
<dbReference type="SMART" id="SM00028">
    <property type="entry name" value="TPR"/>
    <property type="match status" value="2"/>
</dbReference>
<organism evidence="1 2">
    <name type="scientific">Ostreobium quekettii</name>
    <dbReference type="NCBI Taxonomy" id="121088"/>
    <lineage>
        <taxon>Eukaryota</taxon>
        <taxon>Viridiplantae</taxon>
        <taxon>Chlorophyta</taxon>
        <taxon>core chlorophytes</taxon>
        <taxon>Ulvophyceae</taxon>
        <taxon>TCBD clade</taxon>
        <taxon>Bryopsidales</taxon>
        <taxon>Ostreobineae</taxon>
        <taxon>Ostreobiaceae</taxon>
        <taxon>Ostreobium</taxon>
    </lineage>
</organism>
<dbReference type="InterPro" id="IPR019734">
    <property type="entry name" value="TPR_rpt"/>
</dbReference>
<protein>
    <submittedName>
        <fullName evidence="1">Uncharacterized protein</fullName>
    </submittedName>
</protein>
<reference evidence="1" key="1">
    <citation type="submission" date="2020-12" db="EMBL/GenBank/DDBJ databases">
        <authorList>
            <person name="Iha C."/>
        </authorList>
    </citation>
    <scope>NUCLEOTIDE SEQUENCE</scope>
</reference>
<evidence type="ECO:0000313" key="2">
    <source>
        <dbReference type="Proteomes" id="UP000708148"/>
    </source>
</evidence>
<dbReference type="OrthoDB" id="1926212at2759"/>
<dbReference type="EMBL" id="CAJHUC010002764">
    <property type="protein sequence ID" value="CAD7704338.1"/>
    <property type="molecule type" value="Genomic_DNA"/>
</dbReference>
<evidence type="ECO:0000313" key="1">
    <source>
        <dbReference type="EMBL" id="CAD7704338.1"/>
    </source>
</evidence>
<accession>A0A8S1JBN3</accession>
<dbReference type="InterPro" id="IPR011990">
    <property type="entry name" value="TPR-like_helical_dom_sf"/>
</dbReference>
<keyword evidence="2" id="KW-1185">Reference proteome</keyword>
<dbReference type="SUPFAM" id="SSF48452">
    <property type="entry name" value="TPR-like"/>
    <property type="match status" value="1"/>
</dbReference>
<dbReference type="Gene3D" id="1.25.40.10">
    <property type="entry name" value="Tetratricopeptide repeat domain"/>
    <property type="match status" value="1"/>
</dbReference>
<sequence>MEPPHFGSYRVMASMYQGMGNHMKAIDYLTHALGKDQNEQKLECFYLRAACHHALGFHKKAVQDYLRCIEYEKTVSREDPVERHQLLVVSFFQKEMALYTRHRLDIPVDTFCPDIELNPIFKELWCKKLGPSQELIGSYAMQPTAIEDPSPMPPRQTAKELSPLLSAADLVGSLLQNDYQGFLPNKRQQRAAGCAALELAQAVQDVLAAKREGKIHTVDSMGASGGMGKAGRKEFSWREAMDIIVKWRQLSEPNDQVVWVDLLTPSEFEAGFGSHTPMFSGQTKCVRYYMNFSRALQKHKEVLLKDGKAYNASNDALPVDKPEQQEAIRKAKTASDMYKVIKEDSWVVVPIASMVDVGKMIEGTRLTLVKVPNQPDAYEFSIRTPVRPPRWKEFEAELKKAWDEIIDAMMGGDPQIVAKRILVYTYYWYNFMPLARGTAAAGYTFMLALFWAAGMPVRMSIPTNYQVDWEAILEQHPDIFVAELSQWFVPKEGRPEEYKESSRKGSKEVAKEIVAPGAVPKVGCVLNTMRRRLEALNGPEIARI</sequence>
<dbReference type="PANTHER" id="PTHR44749">
    <property type="entry name" value="SUPPRESSOR OF RPS4-RLD 1"/>
    <property type="match status" value="1"/>
</dbReference>
<dbReference type="Proteomes" id="UP000708148">
    <property type="component" value="Unassembled WGS sequence"/>
</dbReference>
<comment type="caution">
    <text evidence="1">The sequence shown here is derived from an EMBL/GenBank/DDBJ whole genome shotgun (WGS) entry which is preliminary data.</text>
</comment>